<protein>
    <submittedName>
        <fullName evidence="2">Uncharacterized protein</fullName>
    </submittedName>
</protein>
<evidence type="ECO:0000313" key="3">
    <source>
        <dbReference type="Proteomes" id="UP000271889"/>
    </source>
</evidence>
<feature type="non-terminal residue" evidence="2">
    <location>
        <position position="232"/>
    </location>
</feature>
<name>A0A3P6THW8_CYLGO</name>
<gene>
    <name evidence="2" type="ORF">CGOC_LOCUS6150</name>
</gene>
<feature type="compositionally biased region" description="Acidic residues" evidence="1">
    <location>
        <begin position="104"/>
        <end position="116"/>
    </location>
</feature>
<dbReference type="AlphaFoldDB" id="A0A3P6THW8"/>
<feature type="compositionally biased region" description="Acidic residues" evidence="1">
    <location>
        <begin position="218"/>
        <end position="232"/>
    </location>
</feature>
<feature type="compositionally biased region" description="Acidic residues" evidence="1">
    <location>
        <begin position="83"/>
        <end position="95"/>
    </location>
</feature>
<keyword evidence="3" id="KW-1185">Reference proteome</keyword>
<dbReference type="Proteomes" id="UP000271889">
    <property type="component" value="Unassembled WGS sequence"/>
</dbReference>
<dbReference type="EMBL" id="UYRV01019570">
    <property type="protein sequence ID" value="VDK66214.1"/>
    <property type="molecule type" value="Genomic_DNA"/>
</dbReference>
<evidence type="ECO:0000256" key="1">
    <source>
        <dbReference type="SAM" id="MobiDB-lite"/>
    </source>
</evidence>
<organism evidence="2 3">
    <name type="scientific">Cylicostephanus goldi</name>
    <name type="common">Nematode worm</name>
    <dbReference type="NCBI Taxonomy" id="71465"/>
    <lineage>
        <taxon>Eukaryota</taxon>
        <taxon>Metazoa</taxon>
        <taxon>Ecdysozoa</taxon>
        <taxon>Nematoda</taxon>
        <taxon>Chromadorea</taxon>
        <taxon>Rhabditida</taxon>
        <taxon>Rhabditina</taxon>
        <taxon>Rhabditomorpha</taxon>
        <taxon>Strongyloidea</taxon>
        <taxon>Strongylidae</taxon>
        <taxon>Cylicostephanus</taxon>
    </lineage>
</organism>
<reference evidence="2 3" key="1">
    <citation type="submission" date="2018-11" db="EMBL/GenBank/DDBJ databases">
        <authorList>
            <consortium name="Pathogen Informatics"/>
        </authorList>
    </citation>
    <scope>NUCLEOTIDE SEQUENCE [LARGE SCALE GENOMIC DNA]</scope>
</reference>
<proteinExistence type="predicted"/>
<feature type="compositionally biased region" description="Acidic residues" evidence="1">
    <location>
        <begin position="141"/>
        <end position="167"/>
    </location>
</feature>
<evidence type="ECO:0000313" key="2">
    <source>
        <dbReference type="EMBL" id="VDK66214.1"/>
    </source>
</evidence>
<feature type="region of interest" description="Disordered" evidence="1">
    <location>
        <begin position="70"/>
        <end position="232"/>
    </location>
</feature>
<sequence length="232" mass="26363">MNKMLTLILPRETLRKVIVFQPNFDESLDYEDNYESSSAAEECAQIEPEEFTPYISPSPSAETLETAAIVEEPNNPLEKSLEVQDEDEGDQDMEENGNSVVIVETEEEAMEEENAPEEPMVPEKERQKQSQEALANPIVELAEDQIDEQSVEQQDEDEGIEDYDGEDVSVPKIVSVVEEQQEEEEAADTRGPVVLISEQRDEGEELEPVTSERLSFIEQEEQDEEEEYPEST</sequence>
<accession>A0A3P6THW8</accession>